<feature type="compositionally biased region" description="Acidic residues" evidence="5">
    <location>
        <begin position="261"/>
        <end position="275"/>
    </location>
</feature>
<feature type="compositionally biased region" description="Acidic residues" evidence="5">
    <location>
        <begin position="1"/>
        <end position="23"/>
    </location>
</feature>
<keyword evidence="3" id="KW-0238">DNA-binding</keyword>
<dbReference type="GO" id="GO:0005634">
    <property type="term" value="C:nucleus"/>
    <property type="evidence" value="ECO:0007669"/>
    <property type="project" value="UniProtKB-SubCell"/>
</dbReference>
<gene>
    <name evidence="7" type="ORF">D4764_10G0008640</name>
</gene>
<evidence type="ECO:0000259" key="6">
    <source>
        <dbReference type="PROSITE" id="PS51998"/>
    </source>
</evidence>
<evidence type="ECO:0000256" key="3">
    <source>
        <dbReference type="ARBA" id="ARBA00023125"/>
    </source>
</evidence>
<evidence type="ECO:0000256" key="2">
    <source>
        <dbReference type="ARBA" id="ARBA00022853"/>
    </source>
</evidence>
<comment type="caution">
    <text evidence="7">The sequence shown here is derived from an EMBL/GenBank/DDBJ whole genome shotgun (WGS) entry which is preliminary data.</text>
</comment>
<feature type="compositionally biased region" description="Basic residues" evidence="5">
    <location>
        <begin position="284"/>
        <end position="293"/>
    </location>
</feature>
<feature type="domain" description="DEK-C" evidence="6">
    <location>
        <begin position="359"/>
        <end position="415"/>
    </location>
</feature>
<dbReference type="SUPFAM" id="SSF109715">
    <property type="entry name" value="DEK C-terminal domain"/>
    <property type="match status" value="1"/>
</dbReference>
<dbReference type="InterPro" id="IPR044198">
    <property type="entry name" value="DEK"/>
</dbReference>
<feature type="compositionally biased region" description="Basic residues" evidence="5">
    <location>
        <begin position="320"/>
        <end position="329"/>
    </location>
</feature>
<evidence type="ECO:0000313" key="8">
    <source>
        <dbReference type="Proteomes" id="UP000324091"/>
    </source>
</evidence>
<evidence type="ECO:0000256" key="4">
    <source>
        <dbReference type="ARBA" id="ARBA00023242"/>
    </source>
</evidence>
<dbReference type="GO" id="GO:0006325">
    <property type="term" value="P:chromatin organization"/>
    <property type="evidence" value="ECO:0007669"/>
    <property type="project" value="UniProtKB-KW"/>
</dbReference>
<dbReference type="GO" id="GO:0042393">
    <property type="term" value="F:histone binding"/>
    <property type="evidence" value="ECO:0007669"/>
    <property type="project" value="TreeGrafter"/>
</dbReference>
<accession>A0A5C6PJ60</accession>
<keyword evidence="8" id="KW-1185">Reference proteome</keyword>
<dbReference type="InterPro" id="IPR014876">
    <property type="entry name" value="DEK_C"/>
</dbReference>
<reference evidence="7 8" key="1">
    <citation type="submission" date="2019-04" db="EMBL/GenBank/DDBJ databases">
        <title>Chromosome genome assembly for Takifugu flavidus.</title>
        <authorList>
            <person name="Xiao S."/>
        </authorList>
    </citation>
    <scope>NUCLEOTIDE SEQUENCE [LARGE SCALE GENOMIC DNA]</scope>
    <source>
        <strain evidence="7">HTHZ2018</strain>
        <tissue evidence="7">Muscle</tissue>
    </source>
</reference>
<sequence length="447" mass="49767">MSDVDEEMDRSAGSDEEPEDQLSPEDQLIHNSSKGQTAGEIVEGKRTKKTVERLDFQAPKQKEKLKIGDGTGEKLGDIPRTSYQIAKMKPADLKPLHAILFDRPGKLATIKKNLRLFNGFPFDGDSEEYSRKREKLLKNSNFTNSKLKVVCGVLDLEKKGTHSDLIHRIMNFLLAPKNSGKRLPIKKKKKSKKKLSGDDTTAKTKNKAKPQSSSSPKKFKTGSKSKAIVMDSSSDEDEDEDRVDASAGGDESAPEDKPSDKDEEQSDRSEEEEESPTSKWSRGTSRKTTRQRSKAAPPPKRMKKDLSDGSGPDSDVPEKPKKKKPAAKTKKADSSSSKTPNTADDSSDDEPLINMVKKAPSDEDLRETVKSLLKDADLEEMTMKQICQRVFDRYPDHDLSSRKDYIKQTVKSVSAHTHPLTARRRRGPDVDIMASTSHMSLDGLRAL</sequence>
<organism evidence="7 8">
    <name type="scientific">Takifugu flavidus</name>
    <name type="common">sansaifugu</name>
    <dbReference type="NCBI Taxonomy" id="433684"/>
    <lineage>
        <taxon>Eukaryota</taxon>
        <taxon>Metazoa</taxon>
        <taxon>Chordata</taxon>
        <taxon>Craniata</taxon>
        <taxon>Vertebrata</taxon>
        <taxon>Euteleostomi</taxon>
        <taxon>Actinopterygii</taxon>
        <taxon>Neopterygii</taxon>
        <taxon>Teleostei</taxon>
        <taxon>Neoteleostei</taxon>
        <taxon>Acanthomorphata</taxon>
        <taxon>Eupercaria</taxon>
        <taxon>Tetraodontiformes</taxon>
        <taxon>Tetradontoidea</taxon>
        <taxon>Tetraodontidae</taxon>
        <taxon>Takifugu</taxon>
    </lineage>
</organism>
<dbReference type="GO" id="GO:2000779">
    <property type="term" value="P:regulation of double-strand break repair"/>
    <property type="evidence" value="ECO:0007669"/>
    <property type="project" value="TreeGrafter"/>
</dbReference>
<dbReference type="PROSITE" id="PS51998">
    <property type="entry name" value="DEK_C"/>
    <property type="match status" value="1"/>
</dbReference>
<dbReference type="PANTHER" id="PTHR13468:SF1">
    <property type="entry name" value="PROTEIN DEK"/>
    <property type="match status" value="1"/>
</dbReference>
<dbReference type="EMBL" id="RHFK02000002">
    <property type="protein sequence ID" value="TWW79834.1"/>
    <property type="molecule type" value="Genomic_DNA"/>
</dbReference>
<name>A0A5C6PJ60_9TELE</name>
<dbReference type="GO" id="GO:0003677">
    <property type="term" value="F:DNA binding"/>
    <property type="evidence" value="ECO:0007669"/>
    <property type="project" value="UniProtKB-KW"/>
</dbReference>
<dbReference type="Gene3D" id="1.10.10.60">
    <property type="entry name" value="Homeodomain-like"/>
    <property type="match status" value="1"/>
</dbReference>
<dbReference type="Pfam" id="PF08766">
    <property type="entry name" value="DEK_C"/>
    <property type="match status" value="1"/>
</dbReference>
<keyword evidence="4" id="KW-0539">Nucleus</keyword>
<dbReference type="AlphaFoldDB" id="A0A5C6PJ60"/>
<feature type="compositionally biased region" description="Acidic residues" evidence="5">
    <location>
        <begin position="233"/>
        <end position="242"/>
    </location>
</feature>
<protein>
    <submittedName>
        <fullName evidence="7">Protein DEK</fullName>
    </submittedName>
</protein>
<evidence type="ECO:0000313" key="7">
    <source>
        <dbReference type="EMBL" id="TWW79834.1"/>
    </source>
</evidence>
<keyword evidence="2" id="KW-0156">Chromatin regulator</keyword>
<proteinExistence type="predicted"/>
<evidence type="ECO:0000256" key="5">
    <source>
        <dbReference type="SAM" id="MobiDB-lite"/>
    </source>
</evidence>
<dbReference type="Proteomes" id="UP000324091">
    <property type="component" value="Chromosome 10"/>
</dbReference>
<comment type="subcellular location">
    <subcellularLocation>
        <location evidence="1">Nucleus</location>
    </subcellularLocation>
</comment>
<feature type="compositionally biased region" description="Basic residues" evidence="5">
    <location>
        <begin position="180"/>
        <end position="194"/>
    </location>
</feature>
<dbReference type="PANTHER" id="PTHR13468">
    <property type="entry name" value="DEK PROTEIN"/>
    <property type="match status" value="1"/>
</dbReference>
<feature type="region of interest" description="Disordered" evidence="5">
    <location>
        <begin position="180"/>
        <end position="365"/>
    </location>
</feature>
<feature type="region of interest" description="Disordered" evidence="5">
    <location>
        <begin position="1"/>
        <end position="50"/>
    </location>
</feature>
<evidence type="ECO:0000256" key="1">
    <source>
        <dbReference type="ARBA" id="ARBA00004123"/>
    </source>
</evidence>